<dbReference type="AlphaFoldDB" id="A0A917LUT4"/>
<accession>A0A917LUT4</accession>
<evidence type="ECO:0000313" key="1">
    <source>
        <dbReference type="EMBL" id="GGG59337.1"/>
    </source>
</evidence>
<dbReference type="Proteomes" id="UP000600247">
    <property type="component" value="Unassembled WGS sequence"/>
</dbReference>
<name>A0A917LUT4_9BACL</name>
<organism evidence="1 2">
    <name type="scientific">Paenibacillus radicis</name>
    <name type="common">ex Gao et al. 2016</name>
    <dbReference type="NCBI Taxonomy" id="1737354"/>
    <lineage>
        <taxon>Bacteria</taxon>
        <taxon>Bacillati</taxon>
        <taxon>Bacillota</taxon>
        <taxon>Bacilli</taxon>
        <taxon>Bacillales</taxon>
        <taxon>Paenibacillaceae</taxon>
        <taxon>Paenibacillus</taxon>
    </lineage>
</organism>
<proteinExistence type="predicted"/>
<comment type="caution">
    <text evidence="1">The sequence shown here is derived from an EMBL/GenBank/DDBJ whole genome shotgun (WGS) entry which is preliminary data.</text>
</comment>
<dbReference type="EMBL" id="BMHY01000001">
    <property type="protein sequence ID" value="GGG59337.1"/>
    <property type="molecule type" value="Genomic_DNA"/>
</dbReference>
<reference evidence="1 2" key="1">
    <citation type="journal article" date="2014" name="Int. J. Syst. Evol. Microbiol.">
        <title>Complete genome sequence of Corynebacterium casei LMG S-19264T (=DSM 44701T), isolated from a smear-ripened cheese.</title>
        <authorList>
            <consortium name="US DOE Joint Genome Institute (JGI-PGF)"/>
            <person name="Walter F."/>
            <person name="Albersmeier A."/>
            <person name="Kalinowski J."/>
            <person name="Ruckert C."/>
        </authorList>
    </citation>
    <scope>NUCLEOTIDE SEQUENCE [LARGE SCALE GENOMIC DNA]</scope>
    <source>
        <strain evidence="1 2">CGMCC 1.15286</strain>
    </source>
</reference>
<gene>
    <name evidence="1" type="ORF">GCM10010918_10630</name>
</gene>
<keyword evidence="2" id="KW-1185">Reference proteome</keyword>
<sequence>MAINRLYVNDRYTGTGDRTAAAMVHDSPDVYVMMNTILSLYPPERRGAAMGLMGLVIMVALSSGQLCRG</sequence>
<protein>
    <submittedName>
        <fullName evidence="1">Uncharacterized protein</fullName>
    </submittedName>
</protein>
<evidence type="ECO:0000313" key="2">
    <source>
        <dbReference type="Proteomes" id="UP000600247"/>
    </source>
</evidence>